<reference evidence="1" key="1">
    <citation type="submission" date="2023-04" db="EMBL/GenBank/DDBJ databases">
        <title>A chromosome-level genome assembly of the parasitoid wasp Eretmocerus hayati.</title>
        <authorList>
            <person name="Zhong Y."/>
            <person name="Liu S."/>
            <person name="Liu Y."/>
        </authorList>
    </citation>
    <scope>NUCLEOTIDE SEQUENCE</scope>
    <source>
        <strain evidence="1">ZJU_SS_LIU_2023</strain>
    </source>
</reference>
<sequence length="680" mass="78203">MDGMEGEMIPSMPAVELSCLEISNKQNLTDSFEEIYRMMLDDSCSSNNSIHNSESPDSKNDLDVKNLVTEKRNQKLEVNFNDTSGWPSNPVASLDQCASVDLKHVEYKYQFENMSEKILHLKEQLENKQTIINLLRNEKEAISRKLETSDTDRNQFIELQAQSKLVQDENVRLKESLNNLLENKKELEMKNNLLEKQLLLTQRLHEKNEVIRKNDISEYEKKMEALKNDLQSKVSELSGYCLDHYYTSKRNVYSGYLNACNSTTLILACIDSWMMKKSEKVQHFIDLAKWKEISRNCESSIRELEEERLANMKKLESDPMLIKNYFFKVEEMPEVSNLHQEKFEDAIQSALDTFYELQCAKVQKKLKQSKASSTTESSSRDVPPNSRASADNNDPATKPLSQRVPTSEPRQTSAGSRAPTSASSLGSSSATSSSSSSKVPTPGQYNTDMKYYVVLKGFHPGVYHTRKEYQDEIKGYYDHHAQICKNWVEATEFMRRYNRLMCNSMLKGARGGYAHDEYGRVVVWIAGSCEYDYDITTAGSGVWFGPYHPRNQSEPVNGYLGYSSLNEAEIQAAILAIKQAYKAEIDSLVIRTESKYLVETVSIHLSVWKHNQWRRTNGESLANKESLRKLDRALQSLNYNVHWEWENSDQDAIAAAFDLAETGSRYYEDLDEEFDYPYYY</sequence>
<name>A0ACC2PAT5_9HYME</name>
<comment type="caution">
    <text evidence="1">The sequence shown here is derived from an EMBL/GenBank/DDBJ whole genome shotgun (WGS) entry which is preliminary data.</text>
</comment>
<proteinExistence type="predicted"/>
<dbReference type="Proteomes" id="UP001239111">
    <property type="component" value="Chromosome 2"/>
</dbReference>
<gene>
    <name evidence="1" type="ORF">QAD02_015359</name>
</gene>
<accession>A0ACC2PAT5</accession>
<evidence type="ECO:0000313" key="1">
    <source>
        <dbReference type="EMBL" id="KAJ8679572.1"/>
    </source>
</evidence>
<keyword evidence="2" id="KW-1185">Reference proteome</keyword>
<protein>
    <submittedName>
        <fullName evidence="1">Uncharacterized protein</fullName>
    </submittedName>
</protein>
<dbReference type="EMBL" id="CM056742">
    <property type="protein sequence ID" value="KAJ8679572.1"/>
    <property type="molecule type" value="Genomic_DNA"/>
</dbReference>
<organism evidence="1 2">
    <name type="scientific">Eretmocerus hayati</name>
    <dbReference type="NCBI Taxonomy" id="131215"/>
    <lineage>
        <taxon>Eukaryota</taxon>
        <taxon>Metazoa</taxon>
        <taxon>Ecdysozoa</taxon>
        <taxon>Arthropoda</taxon>
        <taxon>Hexapoda</taxon>
        <taxon>Insecta</taxon>
        <taxon>Pterygota</taxon>
        <taxon>Neoptera</taxon>
        <taxon>Endopterygota</taxon>
        <taxon>Hymenoptera</taxon>
        <taxon>Apocrita</taxon>
        <taxon>Proctotrupomorpha</taxon>
        <taxon>Chalcidoidea</taxon>
        <taxon>Aphelinidae</taxon>
        <taxon>Aphelininae</taxon>
        <taxon>Eretmocerus</taxon>
    </lineage>
</organism>
<evidence type="ECO:0000313" key="2">
    <source>
        <dbReference type="Proteomes" id="UP001239111"/>
    </source>
</evidence>